<dbReference type="Proteomes" id="UP000683360">
    <property type="component" value="Unassembled WGS sequence"/>
</dbReference>
<comment type="caution">
    <text evidence="2">The sequence shown here is derived from an EMBL/GenBank/DDBJ whole genome shotgun (WGS) entry which is preliminary data.</text>
</comment>
<dbReference type="PANTHER" id="PTHR46704:SF1">
    <property type="entry name" value="TELOMERE LENGTH REGULATION PROTEIN TEL2 HOMOLOG"/>
    <property type="match status" value="1"/>
</dbReference>
<evidence type="ECO:0000313" key="3">
    <source>
        <dbReference type="Proteomes" id="UP000683360"/>
    </source>
</evidence>
<proteinExistence type="predicted"/>
<dbReference type="EMBL" id="CAJPWZ010001895">
    <property type="protein sequence ID" value="CAG2226360.1"/>
    <property type="molecule type" value="Genomic_DNA"/>
</dbReference>
<dbReference type="PANTHER" id="PTHR46704">
    <property type="entry name" value="CXC DOMAIN-CONTAINING PROTEIN-RELATED"/>
    <property type="match status" value="1"/>
</dbReference>
<feature type="region of interest" description="Disordered" evidence="1">
    <location>
        <begin position="683"/>
        <end position="705"/>
    </location>
</feature>
<reference evidence="2" key="1">
    <citation type="submission" date="2021-03" db="EMBL/GenBank/DDBJ databases">
        <authorList>
            <person name="Bekaert M."/>
        </authorList>
    </citation>
    <scope>NUCLEOTIDE SEQUENCE</scope>
</reference>
<accession>A0A8S3T3H4</accession>
<feature type="compositionally biased region" description="Acidic residues" evidence="1">
    <location>
        <begin position="458"/>
        <end position="479"/>
    </location>
</feature>
<dbReference type="OrthoDB" id="6149650at2759"/>
<sequence>MTNGQEIHQREKSVVTLRDTATSVLQDFYNRPKFQDPESEKRSIIKAAAKLIKSDKRSLPVNKENYPTPQDISSLNKNFEYIPGCLLLLLQDIFAEKDSRLKISSVGQAIIQAARPRAVITPLQLGLGVQLHHCFASRFLVETLYNLVFCSSYSEVQKFENSAAISQGINIPGYSDDSFVQFVADNVDHDIRTLDGYGTFHGMGIIAGITPETKRTQPIPRLDVVQKELIPIAKIEIKYYRSPSNLFSELCYEELEDLKVVDTTKFLDFLSVVTRPLKAPVPGWSGVMQMVHEGEHPGKSGIVFLPMIDMNASDVSCIYSTMTFICSQARHYKVTPVLTFDQPLYWKANTIIANEPQGSALKSVVLRLGPFHMEMSFLRCIGHVMKGFGLQEVLEIIYAPNAVTHMLSGKAVARATRGHMLVNVALHSLLVSKIFNVDIETKPAEENINDTEIYVEEKSDDDDDDENDDAIDNNDDVDEVANKENRKQALINSTELYDRLLYGELSVEEVCEDPIVAETYTIFEKQMTAFENNRTARLWIQYSQMLEILRTFIKAERTGNWDLHLQSVYNMLPYFAAAGHNLYAKSAYVYLMTMHHLPAEHPEIFAAFQGGHHVLRRSDRYWAGLSTDLTIEQVLMRSINTSGGMTRGRGMGENQRAQWIMSMPACADINEAMQELTGTGFQTSDMHKETTHSRKRETRKTFCLL</sequence>
<dbReference type="AlphaFoldDB" id="A0A8S3T3H4"/>
<evidence type="ECO:0000256" key="1">
    <source>
        <dbReference type="SAM" id="MobiDB-lite"/>
    </source>
</evidence>
<name>A0A8S3T3H4_MYTED</name>
<feature type="region of interest" description="Disordered" evidence="1">
    <location>
        <begin position="448"/>
        <end position="479"/>
    </location>
</feature>
<evidence type="ECO:0000313" key="2">
    <source>
        <dbReference type="EMBL" id="CAG2226360.1"/>
    </source>
</evidence>
<gene>
    <name evidence="2" type="ORF">MEDL_39445</name>
</gene>
<keyword evidence="3" id="KW-1185">Reference proteome</keyword>
<organism evidence="2 3">
    <name type="scientific">Mytilus edulis</name>
    <name type="common">Blue mussel</name>
    <dbReference type="NCBI Taxonomy" id="6550"/>
    <lineage>
        <taxon>Eukaryota</taxon>
        <taxon>Metazoa</taxon>
        <taxon>Spiralia</taxon>
        <taxon>Lophotrochozoa</taxon>
        <taxon>Mollusca</taxon>
        <taxon>Bivalvia</taxon>
        <taxon>Autobranchia</taxon>
        <taxon>Pteriomorphia</taxon>
        <taxon>Mytilida</taxon>
        <taxon>Mytiloidea</taxon>
        <taxon>Mytilidae</taxon>
        <taxon>Mytilinae</taxon>
        <taxon>Mytilus</taxon>
    </lineage>
</organism>
<protein>
    <submittedName>
        <fullName evidence="2">Uncharacterized protein</fullName>
    </submittedName>
</protein>